<feature type="compositionally biased region" description="Basic residues" evidence="9">
    <location>
        <begin position="189"/>
        <end position="199"/>
    </location>
</feature>
<reference evidence="10" key="1">
    <citation type="submission" date="2019-01" db="EMBL/GenBank/DDBJ databases">
        <title>Draft genome sequences of three monokaryotic isolates of the white-rot basidiomycete fungus Dichomitus squalens.</title>
        <authorList>
            <consortium name="DOE Joint Genome Institute"/>
            <person name="Lopez S.C."/>
            <person name="Andreopoulos B."/>
            <person name="Pangilinan J."/>
            <person name="Lipzen A."/>
            <person name="Riley R."/>
            <person name="Ahrendt S."/>
            <person name="Ng V."/>
            <person name="Barry K."/>
            <person name="Daum C."/>
            <person name="Grigoriev I.V."/>
            <person name="Hilden K.S."/>
            <person name="Makela M.R."/>
            <person name="de Vries R.P."/>
        </authorList>
    </citation>
    <scope>NUCLEOTIDE SEQUENCE [LARGE SCALE GENOMIC DNA]</scope>
    <source>
        <strain evidence="10">OM18370.1</strain>
    </source>
</reference>
<comment type="similarity">
    <text evidence="2">Belongs to the Mediator complex subunit 19 family.</text>
</comment>
<feature type="region of interest" description="Disordered" evidence="9">
    <location>
        <begin position="65"/>
        <end position="115"/>
    </location>
</feature>
<evidence type="ECO:0000256" key="6">
    <source>
        <dbReference type="ARBA" id="ARBA00023163"/>
    </source>
</evidence>
<feature type="region of interest" description="Disordered" evidence="9">
    <location>
        <begin position="20"/>
        <end position="43"/>
    </location>
</feature>
<evidence type="ECO:0000256" key="5">
    <source>
        <dbReference type="ARBA" id="ARBA00023159"/>
    </source>
</evidence>
<keyword evidence="7" id="KW-0539">Nucleus</keyword>
<evidence type="ECO:0000256" key="7">
    <source>
        <dbReference type="ARBA" id="ARBA00023242"/>
    </source>
</evidence>
<dbReference type="AlphaFoldDB" id="A0A4Q9MH55"/>
<comment type="subcellular location">
    <subcellularLocation>
        <location evidence="1">Nucleus</location>
    </subcellularLocation>
</comment>
<name>A0A4Q9MH55_9APHY</name>
<evidence type="ECO:0000313" key="10">
    <source>
        <dbReference type="EMBL" id="TBU25221.1"/>
    </source>
</evidence>
<keyword evidence="6" id="KW-0804">Transcription</keyword>
<organism evidence="10">
    <name type="scientific">Dichomitus squalens</name>
    <dbReference type="NCBI Taxonomy" id="114155"/>
    <lineage>
        <taxon>Eukaryota</taxon>
        <taxon>Fungi</taxon>
        <taxon>Dikarya</taxon>
        <taxon>Basidiomycota</taxon>
        <taxon>Agaricomycotina</taxon>
        <taxon>Agaricomycetes</taxon>
        <taxon>Polyporales</taxon>
        <taxon>Polyporaceae</taxon>
        <taxon>Dichomitus</taxon>
    </lineage>
</organism>
<feature type="compositionally biased region" description="Low complexity" evidence="9">
    <location>
        <begin position="87"/>
        <end position="101"/>
    </location>
</feature>
<dbReference type="EMBL" id="ML143465">
    <property type="protein sequence ID" value="TBU25221.1"/>
    <property type="molecule type" value="Genomic_DNA"/>
</dbReference>
<proteinExistence type="inferred from homology"/>
<feature type="compositionally biased region" description="Pro residues" evidence="9">
    <location>
        <begin position="28"/>
        <end position="40"/>
    </location>
</feature>
<evidence type="ECO:0000256" key="8">
    <source>
        <dbReference type="ARBA" id="ARBA00032018"/>
    </source>
</evidence>
<dbReference type="GO" id="GO:0003712">
    <property type="term" value="F:transcription coregulator activity"/>
    <property type="evidence" value="ECO:0007669"/>
    <property type="project" value="InterPro"/>
</dbReference>
<feature type="compositionally biased region" description="Pro residues" evidence="9">
    <location>
        <begin position="236"/>
        <end position="245"/>
    </location>
</feature>
<dbReference type="InterPro" id="IPR013942">
    <property type="entry name" value="Mediator_Med19_fun"/>
</dbReference>
<dbReference type="Proteomes" id="UP000292957">
    <property type="component" value="Unassembled WGS sequence"/>
</dbReference>
<sequence length="346" mass="36721">MSEIPPLFLPPPGPSLLREARLLDLADPAPPPGPPRPPPYFRSTDDLLKRFELLPAYDKYVRPFAPPVGQPCATDKGKGKEIFGRDAPASSPAAPTPAAGNDGDDEDGTKGEKKFKNYKHLIKSVPGKHSMKKDDFLETLMAVPPKQKNKIEAFNAHTQQTAFSMSLEGLKGWNIHALVAESSQAREDRKRRKELKKLAKAGQGLVQSAAAAGPNTPAGLPSTPAGAPPRTSTPQPGIPKPPPTHQQPSQARGLTPVGIGTPQSVSTPAPQTATPAARGVKRERDDTGLQMSGNTPQGTYGQDGAKSELRGTKAGNAGVRPRPIKKARLDGNGQVQMPIQQPTPHA</sequence>
<dbReference type="GO" id="GO:0070847">
    <property type="term" value="C:core mediator complex"/>
    <property type="evidence" value="ECO:0007669"/>
    <property type="project" value="TreeGrafter"/>
</dbReference>
<evidence type="ECO:0000256" key="2">
    <source>
        <dbReference type="ARBA" id="ARBA00009259"/>
    </source>
</evidence>
<evidence type="ECO:0000256" key="1">
    <source>
        <dbReference type="ARBA" id="ARBA00004123"/>
    </source>
</evidence>
<evidence type="ECO:0000256" key="9">
    <source>
        <dbReference type="SAM" id="MobiDB-lite"/>
    </source>
</evidence>
<dbReference type="PANTHER" id="PTHR28270">
    <property type="entry name" value="MEDIATOR OF RNA POLYMERASE II TRANSCRIPTION SUBUNIT 19"/>
    <property type="match status" value="1"/>
</dbReference>
<evidence type="ECO:0000256" key="4">
    <source>
        <dbReference type="ARBA" id="ARBA00023015"/>
    </source>
</evidence>
<keyword evidence="5" id="KW-0010">Activator</keyword>
<feature type="compositionally biased region" description="Polar residues" evidence="9">
    <location>
        <begin position="289"/>
        <end position="300"/>
    </location>
</feature>
<feature type="region of interest" description="Disordered" evidence="9">
    <location>
        <begin position="182"/>
        <end position="346"/>
    </location>
</feature>
<feature type="compositionally biased region" description="Basic and acidic residues" evidence="9">
    <location>
        <begin position="75"/>
        <end position="84"/>
    </location>
</feature>
<dbReference type="GO" id="GO:0016592">
    <property type="term" value="C:mediator complex"/>
    <property type="evidence" value="ECO:0007669"/>
    <property type="project" value="InterPro"/>
</dbReference>
<evidence type="ECO:0000256" key="3">
    <source>
        <dbReference type="ARBA" id="ARBA00019615"/>
    </source>
</evidence>
<dbReference type="PANTHER" id="PTHR28270:SF1">
    <property type="entry name" value="MEDIATOR OF RNA POLYMERASE II TRANSCRIPTION SUBUNIT 19"/>
    <property type="match status" value="1"/>
</dbReference>
<dbReference type="OrthoDB" id="2160599at2759"/>
<protein>
    <recommendedName>
        <fullName evidence="3">Mediator of RNA polymerase II transcription subunit 19</fullName>
    </recommendedName>
    <alternativeName>
        <fullName evidence="8">Mediator complex subunit 19</fullName>
    </alternativeName>
</protein>
<accession>A0A4Q9MH55</accession>
<gene>
    <name evidence="10" type="ORF">BD311DRAFT_670127</name>
</gene>
<keyword evidence="4" id="KW-0805">Transcription regulation</keyword>
<dbReference type="GO" id="GO:0006357">
    <property type="term" value="P:regulation of transcription by RNA polymerase II"/>
    <property type="evidence" value="ECO:0007669"/>
    <property type="project" value="InterPro"/>
</dbReference>
<feature type="compositionally biased region" description="Polar residues" evidence="9">
    <location>
        <begin position="333"/>
        <end position="346"/>
    </location>
</feature>
<feature type="compositionally biased region" description="Low complexity" evidence="9">
    <location>
        <begin position="267"/>
        <end position="277"/>
    </location>
</feature>